<evidence type="ECO:0000259" key="2">
    <source>
        <dbReference type="PROSITE" id="PS50011"/>
    </source>
</evidence>
<keyword evidence="3" id="KW-1185">Reference proteome</keyword>
<dbReference type="Gene3D" id="1.10.510.10">
    <property type="entry name" value="Transferase(Phosphotransferase) domain 1"/>
    <property type="match status" value="1"/>
</dbReference>
<dbReference type="PANTHER" id="PTHR26392:SF92">
    <property type="entry name" value="PROTEIN KINASE DOMAIN-CONTAINING PROTEIN"/>
    <property type="match status" value="1"/>
</dbReference>
<sequence>LDKEECRLLVAGETSAGKSTFLNLLLGKEILPVALESSTSTVCEVKYGATEQAVVHLREPTDQGQRQISIPLDGPDHEERRKELKGYIHVEGADRDSLKLPPAEKIEIFWPLPLLQVRHRSLSCFQGGIVLVDSPGVGESEMLNKVVADYMPKVFAFLYIIDIYRAGGVQQDRLGKLLKLYTKQENTEDFNPESAMFICNKWDLVLAEVSPEEQDKLKANTFRKLSQMWPGLKETQVFFVSTKKALRLGGILSEDFSKVLDGLDLLLQKSLDIKLDTQYRWLTRLLRVALLNINVQLNFARQNLDKESKMKKYQEVKNYLQSFQDKAIQGIEKLESMLGNNIKSTKDFLSNLVKNGQLKKDVMAVENLPVIVSWVIPSGRKVKHQEVLAKLVHEMRGRWSATQSLEWETISSTECILKIYWDQANVDTPLVDVLMQALSSDLEELLTKLVERQMQPQRDLLSKMDDGIKKLEGIMDLTIDQTFKDSRSSEEILQTYEPQSRDINNFLGQLAMFHLTKMRKYEYDLDCITGWTDTRNRMAGGSYGEVFKVKVPWKGGETREVALKLGVNPYDITTEQTAWDFLLEEENLRILKGEHIVEYYGTACRREGGGLRLGLVMELCEGTLEKRIVGKRHHSPARWGSDPEKQAAAFSYTQNLAVQLCEGLRQIHKEGYIHRDLKLSNILVTKDTVKLADVGLTKQEVKITGTVAGTPLYTAPEVKERQIYDRSADIYSLGLILWEMWYGWALYGMEGTEYLAEMQKCLKEGRDIRMPRWNKAVPPTRIPEWTSLINDCLQKDPRERPKIQDCLDRIKAMEFPVKNYRTSMGEHKLRRSAEDSGIAADESCSTPSSKVTDTSAQSAESQQRDTESPHRDDGEGLSGNEGDSGATALVHRKQSGKLLELQKQVTDIVRESHPNLNFVPDTNKEADEKRIELNRTTLKAEVFSSDVNLSLDSVIFQLIERRMKSVCRINWPGGAGTGFLLSKGKVLTCYHVYELMHKASSSFHEANHYTAAFFVSVDRKYEVPLEAPAAMRICHSKDLDYAILQLAVGDVEMERNLEDLPFLGQCVSEGEDSRKMVVLVGHPHGGNKIVDFGRIAGVDRCHIIHIHHPNLIQEDERKPLYDTSVMFHGSSGSPGFDSFGNVVLMHTRGFYPDNSRKSVIERGTRLTAIRDHARQTLAPEVYSEIFPDPPMSVD</sequence>
<feature type="compositionally biased region" description="Polar residues" evidence="1">
    <location>
        <begin position="843"/>
        <end position="861"/>
    </location>
</feature>
<reference evidence="4" key="1">
    <citation type="submission" date="2025-08" db="UniProtKB">
        <authorList>
            <consortium name="RefSeq"/>
        </authorList>
    </citation>
    <scope>IDENTIFICATION</scope>
    <source>
        <tissue evidence="4">Gonad</tissue>
    </source>
</reference>
<dbReference type="InterPro" id="IPR045063">
    <property type="entry name" value="Dynamin_N"/>
</dbReference>
<dbReference type="Gene3D" id="3.40.50.300">
    <property type="entry name" value="P-loop containing nucleotide triphosphate hydrolases"/>
    <property type="match status" value="1"/>
</dbReference>
<gene>
    <name evidence="4" type="primary">LOC109486917</name>
</gene>
<dbReference type="Pfam" id="PF00350">
    <property type="entry name" value="Dynamin_N"/>
    <property type="match status" value="1"/>
</dbReference>
<dbReference type="AlphaFoldDB" id="A0A6P5ATJ8"/>
<dbReference type="CDD" id="cd00180">
    <property type="entry name" value="PKc"/>
    <property type="match status" value="1"/>
</dbReference>
<dbReference type="InterPro" id="IPR027417">
    <property type="entry name" value="P-loop_NTPase"/>
</dbReference>
<dbReference type="Gene3D" id="2.40.10.120">
    <property type="match status" value="1"/>
</dbReference>
<organism evidence="3 4">
    <name type="scientific">Branchiostoma belcheri</name>
    <name type="common">Amphioxus</name>
    <dbReference type="NCBI Taxonomy" id="7741"/>
    <lineage>
        <taxon>Eukaryota</taxon>
        <taxon>Metazoa</taxon>
        <taxon>Chordata</taxon>
        <taxon>Cephalochordata</taxon>
        <taxon>Leptocardii</taxon>
        <taxon>Amphioxiformes</taxon>
        <taxon>Branchiostomatidae</taxon>
        <taxon>Branchiostoma</taxon>
    </lineage>
</organism>
<dbReference type="InterPro" id="IPR011009">
    <property type="entry name" value="Kinase-like_dom_sf"/>
</dbReference>
<dbReference type="PROSITE" id="PS50011">
    <property type="entry name" value="PROTEIN_KINASE_DOM"/>
    <property type="match status" value="1"/>
</dbReference>
<feature type="domain" description="Protein kinase" evidence="2">
    <location>
        <begin position="532"/>
        <end position="816"/>
    </location>
</feature>
<accession>A0A6P5ATJ8</accession>
<dbReference type="Pfam" id="PF13365">
    <property type="entry name" value="Trypsin_2"/>
    <property type="match status" value="1"/>
</dbReference>
<dbReference type="SUPFAM" id="SSF50494">
    <property type="entry name" value="Trypsin-like serine proteases"/>
    <property type="match status" value="1"/>
</dbReference>
<dbReference type="GO" id="GO:0004672">
    <property type="term" value="F:protein kinase activity"/>
    <property type="evidence" value="ECO:0007669"/>
    <property type="project" value="InterPro"/>
</dbReference>
<name>A0A6P5ATJ8_BRABE</name>
<dbReference type="Pfam" id="PF00069">
    <property type="entry name" value="Pkinase"/>
    <property type="match status" value="1"/>
</dbReference>
<dbReference type="PROSITE" id="PS00108">
    <property type="entry name" value="PROTEIN_KINASE_ST"/>
    <property type="match status" value="1"/>
</dbReference>
<dbReference type="InterPro" id="IPR000719">
    <property type="entry name" value="Prot_kinase_dom"/>
</dbReference>
<dbReference type="CDD" id="cd00882">
    <property type="entry name" value="Ras_like_GTPase"/>
    <property type="match status" value="1"/>
</dbReference>
<dbReference type="SUPFAM" id="SSF52540">
    <property type="entry name" value="P-loop containing nucleoside triphosphate hydrolases"/>
    <property type="match status" value="1"/>
</dbReference>
<protein>
    <submittedName>
        <fullName evidence="4">Uncharacterized protein LOC109486917</fullName>
    </submittedName>
</protein>
<dbReference type="GO" id="GO:0005524">
    <property type="term" value="F:ATP binding"/>
    <property type="evidence" value="ECO:0007669"/>
    <property type="project" value="InterPro"/>
</dbReference>
<evidence type="ECO:0000256" key="1">
    <source>
        <dbReference type="SAM" id="MobiDB-lite"/>
    </source>
</evidence>
<dbReference type="SMART" id="SM00220">
    <property type="entry name" value="S_TKc"/>
    <property type="match status" value="1"/>
</dbReference>
<dbReference type="SUPFAM" id="SSF56112">
    <property type="entry name" value="Protein kinase-like (PK-like)"/>
    <property type="match status" value="1"/>
</dbReference>
<dbReference type="GeneID" id="109486917"/>
<dbReference type="OrthoDB" id="10025068at2759"/>
<dbReference type="KEGG" id="bbel:109486917"/>
<dbReference type="InterPro" id="IPR008271">
    <property type="entry name" value="Ser/Thr_kinase_AS"/>
</dbReference>
<dbReference type="InterPro" id="IPR009003">
    <property type="entry name" value="Peptidase_S1_PA"/>
</dbReference>
<evidence type="ECO:0000313" key="4">
    <source>
        <dbReference type="RefSeq" id="XP_019646382.1"/>
    </source>
</evidence>
<dbReference type="RefSeq" id="XP_019646382.1">
    <property type="nucleotide sequence ID" value="XM_019790823.1"/>
</dbReference>
<feature type="region of interest" description="Disordered" evidence="1">
    <location>
        <begin position="826"/>
        <end position="886"/>
    </location>
</feature>
<dbReference type="PANTHER" id="PTHR26392">
    <property type="entry name" value="MITOGEN-ACTIVATED PROTEIN KINASE KINASE KINASE 7-RELATED"/>
    <property type="match status" value="1"/>
</dbReference>
<feature type="compositionally biased region" description="Basic and acidic residues" evidence="1">
    <location>
        <begin position="862"/>
        <end position="874"/>
    </location>
</feature>
<proteinExistence type="predicted"/>
<feature type="non-terminal residue" evidence="4">
    <location>
        <position position="1"/>
    </location>
</feature>
<evidence type="ECO:0000313" key="3">
    <source>
        <dbReference type="Proteomes" id="UP000515135"/>
    </source>
</evidence>
<dbReference type="Proteomes" id="UP000515135">
    <property type="component" value="Unplaced"/>
</dbReference>